<evidence type="ECO:0000313" key="3">
    <source>
        <dbReference type="Proteomes" id="UP000504693"/>
    </source>
</evidence>
<reference evidence="2 3" key="1">
    <citation type="submission" date="2020-05" db="EMBL/GenBank/DDBJ databases">
        <title>Erythrobacter mangrovi sp. nov., isolated from rhizosphere soil of mangrove plant (Kandelia candel).</title>
        <authorList>
            <person name="Ye Y.H."/>
        </authorList>
    </citation>
    <scope>NUCLEOTIDE SEQUENCE [LARGE SCALE GENOMIC DNA]</scope>
    <source>
        <strain evidence="2 3">EB310</strain>
    </source>
</reference>
<keyword evidence="1" id="KW-0732">Signal</keyword>
<feature type="signal peptide" evidence="1">
    <location>
        <begin position="1"/>
        <end position="21"/>
    </location>
</feature>
<dbReference type="AlphaFoldDB" id="A0A7D4CMK4"/>
<sequence length="145" mass="16020">MLSNFKTIAAAIAFAAMPVFAAPALAQDEPEEARTTYTIILLKLAPDAGNRWSEIMEKYYAPAAAAAGLPATQVHWMMDGTWDLMLLRPMPRGMSALDTHASPERKAFWAELIKIAGSEEKAEELNAENDKLVTESVRYFSHTHP</sequence>
<organism evidence="2 3">
    <name type="scientific">Erythrobacter mangrovi</name>
    <dbReference type="NCBI Taxonomy" id="2739433"/>
    <lineage>
        <taxon>Bacteria</taxon>
        <taxon>Pseudomonadati</taxon>
        <taxon>Pseudomonadota</taxon>
        <taxon>Alphaproteobacteria</taxon>
        <taxon>Sphingomonadales</taxon>
        <taxon>Erythrobacteraceae</taxon>
        <taxon>Erythrobacter/Porphyrobacter group</taxon>
        <taxon>Erythrobacter</taxon>
    </lineage>
</organism>
<dbReference type="KEGG" id="emv:HQR01_08520"/>
<proteinExistence type="predicted"/>
<gene>
    <name evidence="2" type="ORF">HQR01_08520</name>
</gene>
<evidence type="ECO:0008006" key="4">
    <source>
        <dbReference type="Google" id="ProtNLM"/>
    </source>
</evidence>
<dbReference type="Proteomes" id="UP000504693">
    <property type="component" value="Chromosome"/>
</dbReference>
<dbReference type="EMBL" id="CP053921">
    <property type="protein sequence ID" value="QKG71408.1"/>
    <property type="molecule type" value="Genomic_DNA"/>
</dbReference>
<name>A0A7D4CMK4_9SPHN</name>
<protein>
    <recommendedName>
        <fullName evidence="4">NIPSNAP family protein</fullName>
    </recommendedName>
</protein>
<keyword evidence="3" id="KW-1185">Reference proteome</keyword>
<feature type="chain" id="PRO_5029012084" description="NIPSNAP family protein" evidence="1">
    <location>
        <begin position="22"/>
        <end position="145"/>
    </location>
</feature>
<accession>A0A7D4CMK4</accession>
<evidence type="ECO:0000313" key="2">
    <source>
        <dbReference type="EMBL" id="QKG71408.1"/>
    </source>
</evidence>
<dbReference type="RefSeq" id="WP_173214280.1">
    <property type="nucleotide sequence ID" value="NZ_CP053921.1"/>
</dbReference>
<evidence type="ECO:0000256" key="1">
    <source>
        <dbReference type="SAM" id="SignalP"/>
    </source>
</evidence>